<dbReference type="Proteomes" id="UP000624244">
    <property type="component" value="Unassembled WGS sequence"/>
</dbReference>
<reference evidence="2" key="1">
    <citation type="submission" date="2019-11" db="EMBL/GenBank/DDBJ databases">
        <title>Bipolaris sorokiniana Genome sequencing.</title>
        <authorList>
            <person name="Wang H."/>
        </authorList>
    </citation>
    <scope>NUCLEOTIDE SEQUENCE</scope>
</reference>
<name>A0A8H6DQJ4_COCSA</name>
<gene>
    <name evidence="2" type="ORF">GGP41_010180</name>
</gene>
<organism evidence="2 3">
    <name type="scientific">Cochliobolus sativus</name>
    <name type="common">Common root rot and spot blotch fungus</name>
    <name type="synonym">Bipolaris sorokiniana</name>
    <dbReference type="NCBI Taxonomy" id="45130"/>
    <lineage>
        <taxon>Eukaryota</taxon>
        <taxon>Fungi</taxon>
        <taxon>Dikarya</taxon>
        <taxon>Ascomycota</taxon>
        <taxon>Pezizomycotina</taxon>
        <taxon>Dothideomycetes</taxon>
        <taxon>Pleosporomycetidae</taxon>
        <taxon>Pleosporales</taxon>
        <taxon>Pleosporineae</taxon>
        <taxon>Pleosporaceae</taxon>
        <taxon>Bipolaris</taxon>
    </lineage>
</organism>
<sequence length="436" mass="49430">MSFATWKDKMTSKQLPKKRLSDKLCQRPIAENEERLNILLARDKASLINRLLVQNVELRKQIARYRSQLETTLISGKKCLEIDADSYMDLDLSRHSDENQDIVKASEGSSGHATESEVAGHEKLAVITLGTSAYVKMARIMGFSQRDDQETTTNMLLEAIMEWNIANEHETSGPELILDHFGLKAEPFNLTLVPHFADRRELPFLPVMATANAIVISACTPRLRRSRCMLREELPKTWQRYDLKEPTINLAQGFRIPSINTDPRTMLRLRPSMTDICLYEGVESVLHDHTNLELDKDCLHSYPDLVEAMQQNGRVHMASATDLNEPGCSQQSNNEQRIPSHDDGGSTADNYNCRTETMMATSQPLPNNPCHEIMSFPSPVEVHSGYDQIFEGIPFAGQPVHENLLAQMEGLGVNVHFRKTSICGLRQVWWRITRCD</sequence>
<comment type="caution">
    <text evidence="2">The sequence shown here is derived from an EMBL/GenBank/DDBJ whole genome shotgun (WGS) entry which is preliminary data.</text>
</comment>
<feature type="region of interest" description="Disordered" evidence="1">
    <location>
        <begin position="323"/>
        <end position="348"/>
    </location>
</feature>
<feature type="compositionally biased region" description="Polar residues" evidence="1">
    <location>
        <begin position="327"/>
        <end position="337"/>
    </location>
</feature>
<evidence type="ECO:0000313" key="3">
    <source>
        <dbReference type="Proteomes" id="UP000624244"/>
    </source>
</evidence>
<accession>A0A8H6DQJ4</accession>
<proteinExistence type="predicted"/>
<dbReference type="AlphaFoldDB" id="A0A8H6DQJ4"/>
<evidence type="ECO:0000256" key="1">
    <source>
        <dbReference type="SAM" id="MobiDB-lite"/>
    </source>
</evidence>
<evidence type="ECO:0000313" key="2">
    <source>
        <dbReference type="EMBL" id="KAF5844113.1"/>
    </source>
</evidence>
<dbReference type="EMBL" id="WNKQ01000030">
    <property type="protein sequence ID" value="KAF5844113.1"/>
    <property type="molecule type" value="Genomic_DNA"/>
</dbReference>
<protein>
    <submittedName>
        <fullName evidence="2">Uncharacterized protein</fullName>
    </submittedName>
</protein>